<name>A0A0P1AJF9_PLAHL</name>
<dbReference type="AlphaFoldDB" id="A0A0P1AJF9"/>
<dbReference type="GeneID" id="36406743"/>
<proteinExistence type="predicted"/>
<evidence type="ECO:0000313" key="2">
    <source>
        <dbReference type="Proteomes" id="UP000054928"/>
    </source>
</evidence>
<reference evidence="2" key="1">
    <citation type="submission" date="2014-09" db="EMBL/GenBank/DDBJ databases">
        <authorList>
            <person name="Sharma Rahul"/>
            <person name="Thines Marco"/>
        </authorList>
    </citation>
    <scope>NUCLEOTIDE SEQUENCE [LARGE SCALE GENOMIC DNA]</scope>
</reference>
<evidence type="ECO:0000313" key="1">
    <source>
        <dbReference type="EMBL" id="CEG41337.1"/>
    </source>
</evidence>
<protein>
    <submittedName>
        <fullName evidence="1">Uncharacterized protein</fullName>
    </submittedName>
</protein>
<accession>A0A0P1AJF9</accession>
<dbReference type="Proteomes" id="UP000054928">
    <property type="component" value="Unassembled WGS sequence"/>
</dbReference>
<organism evidence="1 2">
    <name type="scientific">Plasmopara halstedii</name>
    <name type="common">Downy mildew of sunflower</name>
    <dbReference type="NCBI Taxonomy" id="4781"/>
    <lineage>
        <taxon>Eukaryota</taxon>
        <taxon>Sar</taxon>
        <taxon>Stramenopiles</taxon>
        <taxon>Oomycota</taxon>
        <taxon>Peronosporomycetes</taxon>
        <taxon>Peronosporales</taxon>
        <taxon>Peronosporaceae</taxon>
        <taxon>Plasmopara</taxon>
    </lineage>
</organism>
<dbReference type="RefSeq" id="XP_024577706.1">
    <property type="nucleotide sequence ID" value="XM_024727095.1"/>
</dbReference>
<sequence length="122" mass="13578">MSARVSAVEYTSSKVRVMRGPCEAWRAPRYFLGGTLHVMGEKHGLRLASHGLAETLEKNSQMSSLRDTIFIRDVTGFPVALLKINRRPLGPEKTRRSANVVVQMSETLNSTNHVLSSSRPLE</sequence>
<dbReference type="EMBL" id="CCYD01000553">
    <property type="protein sequence ID" value="CEG41337.1"/>
    <property type="molecule type" value="Genomic_DNA"/>
</dbReference>
<keyword evidence="2" id="KW-1185">Reference proteome</keyword>